<dbReference type="SUPFAM" id="SSF50475">
    <property type="entry name" value="FMN-binding split barrel"/>
    <property type="match status" value="1"/>
</dbReference>
<reference evidence="3" key="1">
    <citation type="journal article" date="2014" name="Int. J. Syst. Evol. Microbiol.">
        <title>Complete genome sequence of Corynebacterium casei LMG S-19264T (=DSM 44701T), isolated from a smear-ripened cheese.</title>
        <authorList>
            <consortium name="US DOE Joint Genome Institute (JGI-PGF)"/>
            <person name="Walter F."/>
            <person name="Albersmeier A."/>
            <person name="Kalinowski J."/>
            <person name="Ruckert C."/>
        </authorList>
    </citation>
    <scope>NUCLEOTIDE SEQUENCE</scope>
    <source>
        <strain evidence="3">JCM 3172</strain>
    </source>
</reference>
<accession>A0A918GYU5</accession>
<name>A0A918GYU5_9ACTN</name>
<dbReference type="InterPro" id="IPR012349">
    <property type="entry name" value="Split_barrel_FMN-bd"/>
</dbReference>
<dbReference type="Pfam" id="PF01243">
    <property type="entry name" value="PNPOx_N"/>
    <property type="match status" value="1"/>
</dbReference>
<dbReference type="Gene3D" id="2.30.110.10">
    <property type="entry name" value="Electron Transport, Fmn-binding Protein, Chain A"/>
    <property type="match status" value="1"/>
</dbReference>
<sequence>MENSETNTPADRTGMSWAGFAAAEPDFAAVVRRRFEAYTHHVLATLREDGSPRLSGLEVDFRFGELWLGMMPNSHKVRDLLRDPRFNVLANPGSGTDMGGGDVRVGGQAVEVTDPETVDRYVKETGPPLPFHLFRVELTEVVRTSVDGEDLVVQSWAPDRPLRRVRRGPDDSAPREDVP</sequence>
<dbReference type="PANTHER" id="PTHR35176">
    <property type="entry name" value="HEME OXYGENASE HI_0854-RELATED"/>
    <property type="match status" value="1"/>
</dbReference>
<keyword evidence="4" id="KW-1185">Reference proteome</keyword>
<reference evidence="3" key="2">
    <citation type="submission" date="2020-09" db="EMBL/GenBank/DDBJ databases">
        <authorList>
            <person name="Sun Q."/>
            <person name="Ohkuma M."/>
        </authorList>
    </citation>
    <scope>NUCLEOTIDE SEQUENCE</scope>
    <source>
        <strain evidence="3">JCM 3172</strain>
    </source>
</reference>
<organism evidence="3 4">
    <name type="scientific">Streptomyces purpureus</name>
    <dbReference type="NCBI Taxonomy" id="1951"/>
    <lineage>
        <taxon>Bacteria</taxon>
        <taxon>Bacillati</taxon>
        <taxon>Actinomycetota</taxon>
        <taxon>Actinomycetes</taxon>
        <taxon>Kitasatosporales</taxon>
        <taxon>Streptomycetaceae</taxon>
        <taxon>Streptomyces</taxon>
    </lineage>
</organism>
<dbReference type="GO" id="GO:0016627">
    <property type="term" value="F:oxidoreductase activity, acting on the CH-CH group of donors"/>
    <property type="evidence" value="ECO:0007669"/>
    <property type="project" value="TreeGrafter"/>
</dbReference>
<dbReference type="InterPro" id="IPR011576">
    <property type="entry name" value="Pyridox_Oxase_N"/>
</dbReference>
<comment type="caution">
    <text evidence="3">The sequence shown here is derived from an EMBL/GenBank/DDBJ whole genome shotgun (WGS) entry which is preliminary data.</text>
</comment>
<dbReference type="PANTHER" id="PTHR35176:SF6">
    <property type="entry name" value="HEME OXYGENASE HI_0854-RELATED"/>
    <property type="match status" value="1"/>
</dbReference>
<feature type="domain" description="Pyridoxamine 5'-phosphate oxidase N-terminal" evidence="2">
    <location>
        <begin position="41"/>
        <end position="141"/>
    </location>
</feature>
<protein>
    <submittedName>
        <fullName evidence="3">Pyridoxamine 5'-phosphate oxidase</fullName>
    </submittedName>
</protein>
<dbReference type="GO" id="GO:0070967">
    <property type="term" value="F:coenzyme F420 binding"/>
    <property type="evidence" value="ECO:0007669"/>
    <property type="project" value="TreeGrafter"/>
</dbReference>
<dbReference type="GO" id="GO:0005829">
    <property type="term" value="C:cytosol"/>
    <property type="evidence" value="ECO:0007669"/>
    <property type="project" value="TreeGrafter"/>
</dbReference>
<dbReference type="EMBL" id="BMQQ01000004">
    <property type="protein sequence ID" value="GGT23581.1"/>
    <property type="molecule type" value="Genomic_DNA"/>
</dbReference>
<dbReference type="Proteomes" id="UP000619486">
    <property type="component" value="Unassembled WGS sequence"/>
</dbReference>
<evidence type="ECO:0000313" key="4">
    <source>
        <dbReference type="Proteomes" id="UP000619486"/>
    </source>
</evidence>
<evidence type="ECO:0000313" key="3">
    <source>
        <dbReference type="EMBL" id="GGT23581.1"/>
    </source>
</evidence>
<keyword evidence="1" id="KW-0560">Oxidoreductase</keyword>
<dbReference type="RefSeq" id="WP_189200612.1">
    <property type="nucleotide sequence ID" value="NZ_BMQQ01000004.1"/>
</dbReference>
<dbReference type="AlphaFoldDB" id="A0A918GYU5"/>
<proteinExistence type="predicted"/>
<gene>
    <name evidence="3" type="ORF">GCM10014713_15600</name>
</gene>
<evidence type="ECO:0000256" key="1">
    <source>
        <dbReference type="ARBA" id="ARBA00023002"/>
    </source>
</evidence>
<dbReference type="InterPro" id="IPR052019">
    <property type="entry name" value="F420H2_bilvrd_red/Heme_oxyg"/>
</dbReference>
<evidence type="ECO:0000259" key="2">
    <source>
        <dbReference type="Pfam" id="PF01243"/>
    </source>
</evidence>